<name>A0A1G8ME40_9HYPH</name>
<feature type="chain" id="PRO_5011455570" evidence="1">
    <location>
        <begin position="21"/>
        <end position="82"/>
    </location>
</feature>
<organism evidence="2 3">
    <name type="scientific">Mesorhizobium muleiense</name>
    <dbReference type="NCBI Taxonomy" id="1004279"/>
    <lineage>
        <taxon>Bacteria</taxon>
        <taxon>Pseudomonadati</taxon>
        <taxon>Pseudomonadota</taxon>
        <taxon>Alphaproteobacteria</taxon>
        <taxon>Hyphomicrobiales</taxon>
        <taxon>Phyllobacteriaceae</taxon>
        <taxon>Mesorhizobium</taxon>
    </lineage>
</organism>
<sequence>MRRWKLSAAAVLFSMSAGLATIHAAGRDPYVGEYSMECPQAQCWLEIKKGKGKTYNVRFIAADRVDASKVLCRADIPMEGDL</sequence>
<proteinExistence type="predicted"/>
<dbReference type="Proteomes" id="UP000198894">
    <property type="component" value="Unassembled WGS sequence"/>
</dbReference>
<dbReference type="RefSeq" id="WP_091591467.1">
    <property type="nucleotide sequence ID" value="NZ_FNEE01000002.1"/>
</dbReference>
<gene>
    <name evidence="2" type="ORF">SAMN05428953_102535</name>
</gene>
<evidence type="ECO:0000313" key="2">
    <source>
        <dbReference type="EMBL" id="SDI66218.1"/>
    </source>
</evidence>
<evidence type="ECO:0000313" key="3">
    <source>
        <dbReference type="Proteomes" id="UP000198894"/>
    </source>
</evidence>
<feature type="signal peptide" evidence="1">
    <location>
        <begin position="1"/>
        <end position="20"/>
    </location>
</feature>
<dbReference type="AlphaFoldDB" id="A0A1G8ME40"/>
<reference evidence="3" key="1">
    <citation type="submission" date="2016-10" db="EMBL/GenBank/DDBJ databases">
        <authorList>
            <person name="Varghese N."/>
            <person name="Submissions S."/>
        </authorList>
    </citation>
    <scope>NUCLEOTIDE SEQUENCE [LARGE SCALE GENOMIC DNA]</scope>
    <source>
        <strain evidence="3">CGMCC 1.11022</strain>
    </source>
</reference>
<keyword evidence="1" id="KW-0732">Signal</keyword>
<protein>
    <submittedName>
        <fullName evidence="2">Uncharacterized protein</fullName>
    </submittedName>
</protein>
<evidence type="ECO:0000256" key="1">
    <source>
        <dbReference type="SAM" id="SignalP"/>
    </source>
</evidence>
<dbReference type="EMBL" id="FNEE01000002">
    <property type="protein sequence ID" value="SDI66218.1"/>
    <property type="molecule type" value="Genomic_DNA"/>
</dbReference>
<accession>A0A1G8ME40</accession>
<keyword evidence="3" id="KW-1185">Reference proteome</keyword>